<accession>A0A250X151</accession>
<keyword evidence="4" id="KW-0732">Signal</keyword>
<evidence type="ECO:0000313" key="6">
    <source>
        <dbReference type="Proteomes" id="UP000232323"/>
    </source>
</evidence>
<feature type="signal peptide" evidence="4">
    <location>
        <begin position="1"/>
        <end position="28"/>
    </location>
</feature>
<dbReference type="PANTHER" id="PTHR48004:SF73">
    <property type="entry name" value="RECEPTOR-LIKE PROTEIN 16-RELATED"/>
    <property type="match status" value="1"/>
</dbReference>
<sequence>MLIIWGELRTLTVAFVCCLGFLLSVAAAEVPPPPVGPSALPCNEELQRLSLVAASVELGIGSWVTASGWPIQIAALTNRNSDFSLETLLQALSTVPIITGACQASAFQQAPAAGALAEGQVSQNTSQGLATVPSQLNANIAIPDYCCWYGVTCCTPSTCSPSSSCNCSSFGLVTAVTLSNNKLAGRFENIVSLASTLACSLSTIDLQANALTGPIPDDITELPYLQILSLAYNQLTGMPPHSLTAHPQLQYLDLSNNNFSGYVDYDLCTSAFESQLSGLFLAKNNLSGVLDLSSCKNLIVLDASYNNFSDFRVVSSNHLSVVSIQNNSLHVEATLNSLMATDHVTVLNIATQTANYSDIQARVNIPQVLSGFRYLNSLNLIFDNAGGPLPDSLFELGSLQNLQFGYNWISGTIPETIGKAGSLVTLDFSYNCLTGRIPDSISGLIATSSYNAGLYSSSFDFRLNFMSCCGVGPLIHDTYWDFVRYASYNASLPRLPKGLAFSSALTPVVNPPYAQGTYQTVLGSTVLSSYWNLGNASYPNLNCPNILIAGFPDSPAFYLNWKIDPEYYLYEGCQCSQGTMMVTHEHYGLTVPQCLEIIPEPLSWWNKMPWVFIIVSLVAAGLLVALAWYFLLRRASRPQILQDLIDMRRRMKGPNTFGTVSFVVTDVEGFTGLMKEFPELAMSALIIHNNLIQKAKWDNFGTVIEQEGDSFTLMFEGPLDATKFCLQTQHLLAKQKWPKGLFDSALALESFNNSKNDAKLGINSILPDSVKRMMSGSNKRLPTYQSKFSASSIDLTSQSSSNLMPHGFSNSSLLDLSSQGVSGRSTDTRSTAKWSLSPQSQQACGSPRIMDPSPGIAPGLFHTPSIAVSLSELQGVDPYQEDAQPQSAISPFTRLPADTVLVQQQLATAATARVLQSDVALKLTASLMTSQSLQPPSEAESRAYMSNASRLSPNTSTRPLLGSQHQNHGTQASCIPGLRVRLGIATGNLQEGQAPADSPVGRMAKIISDAGKGGQVLMCSSTFMRVKDCAVELGSVNEDGVKKKEAGHVWRSWLGGRKKDLPALKQDQALFLDMGQYILTVESASTHGGSMLEAQQLALLQQGEGGGMSTNAAQSASTHLNKQEKLPPALMTLNKAVLWPQSNSLREPLPSDIELSSHAVFCPEVDHHKISAQALFQDRVAQNANVEANMDSENTIKDRGRRRRNSSLGAHGTVKAALSPPQSPMNINTTDVAAHLLVTGEVFTGSTASQRVLNLGELDLLKRISERRPVTSLDLHSAPNELPQSNVTLLLSSNQESLLHSNCAASVSSANSNLKVRIYQILAPGFIERGPFFGSKVHLPEGSWEQDDDSYFDAPGAAYAFPGGKRGTPSSPILPLVTTVFCNVEESLMLQVARQLPGSYFVRRQEGEFKFMFVFSTPEAAVMWCMTVQECSLYLNWSPAVRKHWPSELNAQGEMLFRGPRLKMGICEGRPLSIMPDHMGRADYHGGCVNLASRLMSAGAHGGQVVCVEELFLQLLMNQQRSEKFVASSSSISIVRPAYRANGNDVGETAAQAGATGCTLQLSEGRVAMESTCDVMAQRLGDFRLKGYNDLHSLVSISSEVLSFRRFPADPPHGKGTRVHEAHGLTHGVLRLPVLPLTREVRERYLTHEGAKMGQKMKKGVGFSTGSSNIILRGAGYLPPLWSGASGRRRSTEFVSLDYNTSLAPSSHIEAAMMQGYLEPTASQDIAGSSGSNSLSKAAPEGSVLEVELMPQIHANKTAGTWPDRAVQLSHNYPFGLTPLMESQ</sequence>
<dbReference type="InterPro" id="IPR001611">
    <property type="entry name" value="Leu-rich_rpt"/>
</dbReference>
<comment type="caution">
    <text evidence="5">The sequence shown here is derived from an EMBL/GenBank/DDBJ whole genome shotgun (WGS) entry which is preliminary data.</text>
</comment>
<comment type="subcellular location">
    <subcellularLocation>
        <location evidence="1">Cytoplasm</location>
        <location evidence="1">Cytoskeleton</location>
        <location evidence="1">Cilium axoneme</location>
    </subcellularLocation>
</comment>
<evidence type="ECO:0000256" key="4">
    <source>
        <dbReference type="SAM" id="SignalP"/>
    </source>
</evidence>
<evidence type="ECO:0000256" key="2">
    <source>
        <dbReference type="SAM" id="MobiDB-lite"/>
    </source>
</evidence>
<evidence type="ECO:0000256" key="3">
    <source>
        <dbReference type="SAM" id="Phobius"/>
    </source>
</evidence>
<evidence type="ECO:0008006" key="7">
    <source>
        <dbReference type="Google" id="ProtNLM"/>
    </source>
</evidence>
<dbReference type="PANTHER" id="PTHR48004">
    <property type="entry name" value="OS01G0149700 PROTEIN"/>
    <property type="match status" value="1"/>
</dbReference>
<feature type="region of interest" description="Disordered" evidence="2">
    <location>
        <begin position="932"/>
        <end position="954"/>
    </location>
</feature>
<proteinExistence type="predicted"/>
<feature type="region of interest" description="Disordered" evidence="2">
    <location>
        <begin position="815"/>
        <end position="847"/>
    </location>
</feature>
<dbReference type="EMBL" id="BEGY01000020">
    <property type="protein sequence ID" value="GAX76811.1"/>
    <property type="molecule type" value="Genomic_DNA"/>
</dbReference>
<dbReference type="Pfam" id="PF13855">
    <property type="entry name" value="LRR_8"/>
    <property type="match status" value="1"/>
</dbReference>
<dbReference type="InterPro" id="IPR052941">
    <property type="entry name" value="StomDev_PlantInt_Reg"/>
</dbReference>
<dbReference type="InterPro" id="IPR032675">
    <property type="entry name" value="LRR_dom_sf"/>
</dbReference>
<dbReference type="Gene3D" id="3.80.10.10">
    <property type="entry name" value="Ribonuclease Inhibitor"/>
    <property type="match status" value="2"/>
</dbReference>
<gene>
    <name evidence="5" type="ORF">CEUSTIGMA_g4257.t1</name>
</gene>
<dbReference type="Pfam" id="PF00560">
    <property type="entry name" value="LRR_1"/>
    <property type="match status" value="1"/>
</dbReference>
<feature type="chain" id="PRO_5011970444" description="Guanylate cyclase domain-containing protein" evidence="4">
    <location>
        <begin position="29"/>
        <end position="1784"/>
    </location>
</feature>
<protein>
    <recommendedName>
        <fullName evidence="7">Guanylate cyclase domain-containing protein</fullName>
    </recommendedName>
</protein>
<dbReference type="Gene3D" id="3.30.70.1230">
    <property type="entry name" value="Nucleotide cyclase"/>
    <property type="match status" value="2"/>
</dbReference>
<evidence type="ECO:0000313" key="5">
    <source>
        <dbReference type="EMBL" id="GAX76811.1"/>
    </source>
</evidence>
<feature type="compositionally biased region" description="Polar residues" evidence="2">
    <location>
        <begin position="944"/>
        <end position="954"/>
    </location>
</feature>
<dbReference type="Proteomes" id="UP000232323">
    <property type="component" value="Unassembled WGS sequence"/>
</dbReference>
<dbReference type="InterPro" id="IPR029787">
    <property type="entry name" value="Nucleotide_cyclase"/>
</dbReference>
<organism evidence="5 6">
    <name type="scientific">Chlamydomonas eustigma</name>
    <dbReference type="NCBI Taxonomy" id="1157962"/>
    <lineage>
        <taxon>Eukaryota</taxon>
        <taxon>Viridiplantae</taxon>
        <taxon>Chlorophyta</taxon>
        <taxon>core chlorophytes</taxon>
        <taxon>Chlorophyceae</taxon>
        <taxon>CS clade</taxon>
        <taxon>Chlamydomonadales</taxon>
        <taxon>Chlamydomonadaceae</taxon>
        <taxon>Chlamydomonas</taxon>
    </lineage>
</organism>
<keyword evidence="3" id="KW-1133">Transmembrane helix</keyword>
<keyword evidence="3" id="KW-0472">Membrane</keyword>
<keyword evidence="6" id="KW-1185">Reference proteome</keyword>
<feature type="transmembrane region" description="Helical" evidence="3">
    <location>
        <begin position="610"/>
        <end position="632"/>
    </location>
</feature>
<reference evidence="5 6" key="1">
    <citation type="submission" date="2017-08" db="EMBL/GenBank/DDBJ databases">
        <title>Acidophilic green algal genome provides insights into adaptation to an acidic environment.</title>
        <authorList>
            <person name="Hirooka S."/>
            <person name="Hirose Y."/>
            <person name="Kanesaki Y."/>
            <person name="Higuchi S."/>
            <person name="Fujiwara T."/>
            <person name="Onuma R."/>
            <person name="Era A."/>
            <person name="Ohbayashi R."/>
            <person name="Uzuka A."/>
            <person name="Nozaki H."/>
            <person name="Yoshikawa H."/>
            <person name="Miyagishima S.Y."/>
        </authorList>
    </citation>
    <scope>NUCLEOTIDE SEQUENCE [LARGE SCALE GENOMIC DNA]</scope>
    <source>
        <strain evidence="5 6">NIES-2499</strain>
    </source>
</reference>
<feature type="region of interest" description="Disordered" evidence="2">
    <location>
        <begin position="1198"/>
        <end position="1225"/>
    </location>
</feature>
<dbReference type="OrthoDB" id="676979at2759"/>
<feature type="transmembrane region" description="Helical" evidence="3">
    <location>
        <begin position="653"/>
        <end position="674"/>
    </location>
</feature>
<evidence type="ECO:0000256" key="1">
    <source>
        <dbReference type="ARBA" id="ARBA00004430"/>
    </source>
</evidence>
<feature type="compositionally biased region" description="Polar residues" evidence="2">
    <location>
        <begin position="815"/>
        <end position="844"/>
    </location>
</feature>
<dbReference type="GO" id="GO:0005930">
    <property type="term" value="C:axoneme"/>
    <property type="evidence" value="ECO:0007669"/>
    <property type="project" value="UniProtKB-SubCell"/>
</dbReference>
<dbReference type="SUPFAM" id="SSF52058">
    <property type="entry name" value="L domain-like"/>
    <property type="match status" value="1"/>
</dbReference>
<dbReference type="SUPFAM" id="SSF55073">
    <property type="entry name" value="Nucleotide cyclase"/>
    <property type="match status" value="2"/>
</dbReference>
<name>A0A250X151_9CHLO</name>
<keyword evidence="3" id="KW-0812">Transmembrane</keyword>